<keyword evidence="10" id="KW-0808">Transferase</keyword>
<dbReference type="PROSITE" id="PS51099">
    <property type="entry name" value="PTS_EIIB_TYPE_2"/>
    <property type="match status" value="1"/>
</dbReference>
<keyword evidence="8" id="KW-0597">Phosphoprotein</keyword>
<evidence type="ECO:0000256" key="9">
    <source>
        <dbReference type="ARBA" id="ARBA00022597"/>
    </source>
</evidence>
<comment type="function">
    <text evidence="2">The phosphoenolpyruvate-dependent sugar phosphotransferase system (sugar PTS), a major carbohydrate active transport system, catalyzes the phosphorylation of incoming sugar substrates concomitantly with their translocation across the cell membrane. The enzyme II CmtAB PTS system is involved in D-mannitol transport.</text>
</comment>
<evidence type="ECO:0000256" key="11">
    <source>
        <dbReference type="ARBA" id="ARBA00022683"/>
    </source>
</evidence>
<evidence type="ECO:0000256" key="5">
    <source>
        <dbReference type="ARBA" id="ARBA00021825"/>
    </source>
</evidence>
<dbReference type="InterPro" id="IPR003501">
    <property type="entry name" value="PTS_EIIB_2/3"/>
</dbReference>
<dbReference type="EC" id="2.7.1.197" evidence="4"/>
<dbReference type="AlphaFoldDB" id="A0A109UGX0"/>
<feature type="transmembrane region" description="Helical" evidence="16">
    <location>
        <begin position="291"/>
        <end position="308"/>
    </location>
</feature>
<evidence type="ECO:0000256" key="14">
    <source>
        <dbReference type="ARBA" id="ARBA00023136"/>
    </source>
</evidence>
<dbReference type="PROSITE" id="PS51104">
    <property type="entry name" value="PTS_EIIC_TYPE_2"/>
    <property type="match status" value="1"/>
</dbReference>
<keyword evidence="11" id="KW-0598">Phosphotransferase system</keyword>
<keyword evidence="9" id="KW-0762">Sugar transport</keyword>
<dbReference type="KEGG" id="erl:AOC36_04935"/>
<keyword evidence="14 16" id="KW-0472">Membrane</keyword>
<evidence type="ECO:0000256" key="10">
    <source>
        <dbReference type="ARBA" id="ARBA00022679"/>
    </source>
</evidence>
<feature type="transmembrane region" description="Helical" evidence="16">
    <location>
        <begin position="57"/>
        <end position="75"/>
    </location>
</feature>
<dbReference type="Pfam" id="PF02378">
    <property type="entry name" value="PTS_EIIC"/>
    <property type="match status" value="1"/>
</dbReference>
<dbReference type="PANTHER" id="PTHR30181:SF2">
    <property type="entry name" value="PTS SYSTEM MANNITOL-SPECIFIC EIICBA COMPONENT"/>
    <property type="match status" value="1"/>
</dbReference>
<dbReference type="InterPro" id="IPR036095">
    <property type="entry name" value="PTS_EIIB-like_sf"/>
</dbReference>
<evidence type="ECO:0000259" key="18">
    <source>
        <dbReference type="PROSITE" id="PS51104"/>
    </source>
</evidence>
<feature type="transmembrane region" description="Helical" evidence="16">
    <location>
        <begin position="314"/>
        <end position="336"/>
    </location>
</feature>
<dbReference type="Pfam" id="PF02302">
    <property type="entry name" value="PTS_IIB"/>
    <property type="match status" value="1"/>
</dbReference>
<evidence type="ECO:0000256" key="16">
    <source>
        <dbReference type="SAM" id="Phobius"/>
    </source>
</evidence>
<evidence type="ECO:0000256" key="8">
    <source>
        <dbReference type="ARBA" id="ARBA00022553"/>
    </source>
</evidence>
<feature type="transmembrane region" description="Helical" evidence="16">
    <location>
        <begin position="21"/>
        <end position="45"/>
    </location>
</feature>
<evidence type="ECO:0000256" key="1">
    <source>
        <dbReference type="ARBA" id="ARBA00001655"/>
    </source>
</evidence>
<gene>
    <name evidence="19" type="ORF">AOC36_04935</name>
</gene>
<keyword evidence="12 16" id="KW-0812">Transmembrane</keyword>
<comment type="catalytic activity">
    <reaction evidence="1">
        <text>D-mannitol(out) + N(pros)-phospho-L-histidyl-[protein] = D-mannitol 1-phosphate(in) + L-histidyl-[protein]</text>
        <dbReference type="Rhea" id="RHEA:33363"/>
        <dbReference type="Rhea" id="RHEA-COMP:9745"/>
        <dbReference type="Rhea" id="RHEA-COMP:9746"/>
        <dbReference type="ChEBI" id="CHEBI:16899"/>
        <dbReference type="ChEBI" id="CHEBI:29979"/>
        <dbReference type="ChEBI" id="CHEBI:61381"/>
        <dbReference type="ChEBI" id="CHEBI:64837"/>
        <dbReference type="EC" id="2.7.1.197"/>
    </reaction>
</comment>
<dbReference type="InterPro" id="IPR004718">
    <property type="entry name" value="PTS_IIC_mtl"/>
</dbReference>
<dbReference type="Gene3D" id="3.40.50.2300">
    <property type="match status" value="1"/>
</dbReference>
<evidence type="ECO:0000313" key="20">
    <source>
        <dbReference type="Proteomes" id="UP000063781"/>
    </source>
</evidence>
<dbReference type="GO" id="GO:0022872">
    <property type="term" value="F:protein-N(PI)-phosphohistidine-mannitol phosphotransferase system transmembrane transporter activity"/>
    <property type="evidence" value="ECO:0007669"/>
    <property type="project" value="InterPro"/>
</dbReference>
<evidence type="ECO:0000256" key="4">
    <source>
        <dbReference type="ARBA" id="ARBA00011909"/>
    </source>
</evidence>
<evidence type="ECO:0000256" key="6">
    <source>
        <dbReference type="ARBA" id="ARBA00022448"/>
    </source>
</evidence>
<reference evidence="19 20" key="1">
    <citation type="submission" date="2015-10" db="EMBL/GenBank/DDBJ databases">
        <title>Erysipelothrix larvae sp. LV19 isolated from the larval gut of the rhinoceros beetle, Trypoxylus dichotomus.</title>
        <authorList>
            <person name="Lim S."/>
            <person name="Kim B.-C."/>
        </authorList>
    </citation>
    <scope>NUCLEOTIDE SEQUENCE [LARGE SCALE GENOMIC DNA]</scope>
    <source>
        <strain evidence="19 20">LV19</strain>
    </source>
</reference>
<dbReference type="STRING" id="1514105.AOC36_04935"/>
<dbReference type="GO" id="GO:0005886">
    <property type="term" value="C:plasma membrane"/>
    <property type="evidence" value="ECO:0007669"/>
    <property type="project" value="UniProtKB-SubCell"/>
</dbReference>
<dbReference type="NCBIfam" id="NF011663">
    <property type="entry name" value="PRK15083.1"/>
    <property type="match status" value="1"/>
</dbReference>
<evidence type="ECO:0000256" key="15">
    <source>
        <dbReference type="ARBA" id="ARBA00033349"/>
    </source>
</evidence>
<dbReference type="GO" id="GO:0009401">
    <property type="term" value="P:phosphoenolpyruvate-dependent sugar phosphotransferase system"/>
    <property type="evidence" value="ECO:0007669"/>
    <property type="project" value="UniProtKB-KW"/>
</dbReference>
<dbReference type="InterPro" id="IPR013011">
    <property type="entry name" value="PTS_EIIB_2"/>
</dbReference>
<protein>
    <recommendedName>
        <fullName evidence="5">PTS system mannitol-specific EIICB component</fullName>
        <ecNumber evidence="4">2.7.1.197</ecNumber>
    </recommendedName>
    <alternativeName>
        <fullName evidence="15">EIICB-Mtl</fullName>
    </alternativeName>
</protein>
<keyword evidence="6" id="KW-0813">Transport</keyword>
<dbReference type="NCBIfam" id="TIGR00851">
    <property type="entry name" value="mtlA"/>
    <property type="match status" value="1"/>
</dbReference>
<accession>A0A109UGX0</accession>
<keyword evidence="7" id="KW-1003">Cell membrane</keyword>
<feature type="domain" description="PTS EIIB type-2" evidence="17">
    <location>
        <begin position="370"/>
        <end position="458"/>
    </location>
</feature>
<dbReference type="EMBL" id="CP013213">
    <property type="protein sequence ID" value="AMC93343.1"/>
    <property type="molecule type" value="Genomic_DNA"/>
</dbReference>
<dbReference type="InterPro" id="IPR029503">
    <property type="entry name" value="PTS_EIIB_mannitol"/>
</dbReference>
<keyword evidence="13 16" id="KW-1133">Transmembrane helix</keyword>
<dbReference type="Proteomes" id="UP000063781">
    <property type="component" value="Chromosome"/>
</dbReference>
<dbReference type="PANTHER" id="PTHR30181">
    <property type="entry name" value="MANNITOL PERMEASE IIC COMPONENT"/>
    <property type="match status" value="1"/>
</dbReference>
<feature type="transmembrane region" description="Helical" evidence="16">
    <location>
        <begin position="87"/>
        <end position="111"/>
    </location>
</feature>
<dbReference type="CDD" id="cd05567">
    <property type="entry name" value="PTS_IIB_mannitol"/>
    <property type="match status" value="1"/>
</dbReference>
<feature type="domain" description="PTS EIIC type-2" evidence="18">
    <location>
        <begin position="14"/>
        <end position="349"/>
    </location>
</feature>
<dbReference type="InterPro" id="IPR013014">
    <property type="entry name" value="PTS_EIIC_2"/>
</dbReference>
<organism evidence="19 20">
    <name type="scientific">Erysipelothrix larvae</name>
    <dbReference type="NCBI Taxonomy" id="1514105"/>
    <lineage>
        <taxon>Bacteria</taxon>
        <taxon>Bacillati</taxon>
        <taxon>Bacillota</taxon>
        <taxon>Erysipelotrichia</taxon>
        <taxon>Erysipelotrichales</taxon>
        <taxon>Erysipelotrichaceae</taxon>
        <taxon>Erysipelothrix</taxon>
    </lineage>
</organism>
<feature type="transmembrane region" description="Helical" evidence="16">
    <location>
        <begin position="131"/>
        <end position="152"/>
    </location>
</feature>
<dbReference type="OrthoDB" id="9814222at2"/>
<evidence type="ECO:0000259" key="17">
    <source>
        <dbReference type="PROSITE" id="PS51099"/>
    </source>
</evidence>
<evidence type="ECO:0000256" key="7">
    <source>
        <dbReference type="ARBA" id="ARBA00022475"/>
    </source>
</evidence>
<dbReference type="SUPFAM" id="SSF52794">
    <property type="entry name" value="PTS system IIB component-like"/>
    <property type="match status" value="1"/>
</dbReference>
<name>A0A109UGX0_9FIRM</name>
<dbReference type="GO" id="GO:0090563">
    <property type="term" value="F:protein-phosphocysteine-sugar phosphotransferase activity"/>
    <property type="evidence" value="ECO:0007669"/>
    <property type="project" value="TreeGrafter"/>
</dbReference>
<evidence type="ECO:0000256" key="12">
    <source>
        <dbReference type="ARBA" id="ARBA00022692"/>
    </source>
</evidence>
<comment type="subcellular location">
    <subcellularLocation>
        <location evidence="3">Cell membrane</location>
        <topology evidence="3">Multi-pass membrane protein</topology>
    </subcellularLocation>
</comment>
<dbReference type="InterPro" id="IPR050893">
    <property type="entry name" value="Sugar_PTS"/>
</dbReference>
<proteinExistence type="predicted"/>
<feature type="transmembrane region" description="Helical" evidence="16">
    <location>
        <begin position="164"/>
        <end position="183"/>
    </location>
</feature>
<evidence type="ECO:0000313" key="19">
    <source>
        <dbReference type="EMBL" id="AMC93343.1"/>
    </source>
</evidence>
<keyword evidence="20" id="KW-1185">Reference proteome</keyword>
<sequence>MSENKSLKVKVQRFGSYLSGMVMPNIGAFIAWGLITALFIATGWAPNEHLAQLVDPMIKYLLPVLIGYTGGKLIYDTRGGVIASTVTMGLIVGSSIPMFLGAMIMGPFSAWLLKKFDGLVEGKIPAGFEMLINNFSSGILGGILAVCSLIIIGPAVEQLNNFMANGADLLISNSLLPLVSIFVEPAKVLFLNNAINHGVLGPIALDQVAEHGKSLLYLVEANPGPGLGILVAYTLFGKGTAKQTAPGAIIIHFLGGIHEIYFPYILMNPILLLAAISGGMVGVFTLSITNAGLVAAASPGSIFAILAMTERNSYIGVILSVILSATVSFIVSAVILRRSKDSEMSLETATQNVQSAKAQSKVQLTPSSIKKIIFACDAGMGSSAMGASVLRNKIKNAGLDIEVTNAAISQLPNDGDIIVTHVDLKDRVLDKRPGAHVITVTNFLSEGEYTDLVNSLKK</sequence>
<dbReference type="RefSeq" id="WP_067632023.1">
    <property type="nucleotide sequence ID" value="NZ_CP013213.1"/>
</dbReference>
<dbReference type="InterPro" id="IPR003352">
    <property type="entry name" value="PTS_EIIC"/>
</dbReference>
<evidence type="ECO:0000256" key="2">
    <source>
        <dbReference type="ARBA" id="ARBA00002434"/>
    </source>
</evidence>
<evidence type="ECO:0000256" key="3">
    <source>
        <dbReference type="ARBA" id="ARBA00004651"/>
    </source>
</evidence>
<evidence type="ECO:0000256" key="13">
    <source>
        <dbReference type="ARBA" id="ARBA00022989"/>
    </source>
</evidence>